<organism evidence="2 3">
    <name type="scientific">Ooceraea biroi</name>
    <name type="common">Clonal raider ant</name>
    <name type="synonym">Cerapachys biroi</name>
    <dbReference type="NCBI Taxonomy" id="2015173"/>
    <lineage>
        <taxon>Eukaryota</taxon>
        <taxon>Metazoa</taxon>
        <taxon>Ecdysozoa</taxon>
        <taxon>Arthropoda</taxon>
        <taxon>Hexapoda</taxon>
        <taxon>Insecta</taxon>
        <taxon>Pterygota</taxon>
        <taxon>Neoptera</taxon>
        <taxon>Endopterygota</taxon>
        <taxon>Hymenoptera</taxon>
        <taxon>Apocrita</taxon>
        <taxon>Aculeata</taxon>
        <taxon>Formicoidea</taxon>
        <taxon>Formicidae</taxon>
        <taxon>Dorylinae</taxon>
        <taxon>Ooceraea</taxon>
    </lineage>
</organism>
<reference evidence="2 3" key="1">
    <citation type="journal article" date="2014" name="Curr. Biol.">
        <title>The genome of the clonal raider ant Cerapachys biroi.</title>
        <authorList>
            <person name="Oxley P.R."/>
            <person name="Ji L."/>
            <person name="Fetter-Pruneda I."/>
            <person name="McKenzie S.K."/>
            <person name="Li C."/>
            <person name="Hu H."/>
            <person name="Zhang G."/>
            <person name="Kronauer D.J."/>
        </authorList>
    </citation>
    <scope>NUCLEOTIDE SEQUENCE [LARGE SCALE GENOMIC DNA]</scope>
</reference>
<protein>
    <submittedName>
        <fullName evidence="2">Uncharacterized protein</fullName>
    </submittedName>
</protein>
<feature type="region of interest" description="Disordered" evidence="1">
    <location>
        <begin position="30"/>
        <end position="56"/>
    </location>
</feature>
<sequence>MEDSMEAGKKLSCPAEKSRGNSILAAIKAIAQSTMNDSRRKKVKRRERRRGRNEHG</sequence>
<evidence type="ECO:0000313" key="3">
    <source>
        <dbReference type="Proteomes" id="UP000053097"/>
    </source>
</evidence>
<gene>
    <name evidence="2" type="ORF">X777_06385</name>
</gene>
<proteinExistence type="predicted"/>
<dbReference type="Proteomes" id="UP000053097">
    <property type="component" value="Unassembled WGS sequence"/>
</dbReference>
<feature type="compositionally biased region" description="Basic residues" evidence="1">
    <location>
        <begin position="39"/>
        <end position="56"/>
    </location>
</feature>
<evidence type="ECO:0000313" key="2">
    <source>
        <dbReference type="EMBL" id="EZA53306.1"/>
    </source>
</evidence>
<dbReference type="AlphaFoldDB" id="A0A026WCA6"/>
<evidence type="ECO:0000256" key="1">
    <source>
        <dbReference type="SAM" id="MobiDB-lite"/>
    </source>
</evidence>
<dbReference type="EMBL" id="KK107293">
    <property type="protein sequence ID" value="EZA53306.1"/>
    <property type="molecule type" value="Genomic_DNA"/>
</dbReference>
<name>A0A026WCA6_OOCBI</name>
<accession>A0A026WCA6</accession>
<keyword evidence="3" id="KW-1185">Reference proteome</keyword>